<evidence type="ECO:0000313" key="4">
    <source>
        <dbReference type="Proteomes" id="UP000199013"/>
    </source>
</evidence>
<evidence type="ECO:0000256" key="2">
    <source>
        <dbReference type="SAM" id="Phobius"/>
    </source>
</evidence>
<keyword evidence="2" id="KW-1133">Transmembrane helix</keyword>
<dbReference type="EMBL" id="FLUV01002374">
    <property type="protein sequence ID" value="SBW28528.1"/>
    <property type="molecule type" value="Genomic_DNA"/>
</dbReference>
<organism evidence="3 4">
    <name type="scientific">Candidatus Protofrankia californiensis</name>
    <dbReference type="NCBI Taxonomy" id="1839754"/>
    <lineage>
        <taxon>Bacteria</taxon>
        <taxon>Bacillati</taxon>
        <taxon>Actinomycetota</taxon>
        <taxon>Actinomycetes</taxon>
        <taxon>Frankiales</taxon>
        <taxon>Frankiaceae</taxon>
        <taxon>Protofrankia</taxon>
    </lineage>
</organism>
<reference evidence="4" key="1">
    <citation type="submission" date="2016-02" db="EMBL/GenBank/DDBJ databases">
        <authorList>
            <person name="Wibberg D."/>
        </authorList>
    </citation>
    <scope>NUCLEOTIDE SEQUENCE [LARGE SCALE GENOMIC DNA]</scope>
</reference>
<feature type="compositionally biased region" description="Polar residues" evidence="1">
    <location>
        <begin position="69"/>
        <end position="84"/>
    </location>
</feature>
<evidence type="ECO:0000313" key="3">
    <source>
        <dbReference type="EMBL" id="SBW28528.1"/>
    </source>
</evidence>
<dbReference type="Proteomes" id="UP000199013">
    <property type="component" value="Unassembled WGS sequence"/>
</dbReference>
<name>A0A1C3PFW3_9ACTN</name>
<keyword evidence="2" id="KW-0472">Membrane</keyword>
<feature type="region of interest" description="Disordered" evidence="1">
    <location>
        <begin position="59"/>
        <end position="84"/>
    </location>
</feature>
<evidence type="ECO:0000256" key="1">
    <source>
        <dbReference type="SAM" id="MobiDB-lite"/>
    </source>
</evidence>
<feature type="transmembrane region" description="Helical" evidence="2">
    <location>
        <begin position="30"/>
        <end position="51"/>
    </location>
</feature>
<dbReference type="AlphaFoldDB" id="A0A1C3PFW3"/>
<proteinExistence type="predicted"/>
<keyword evidence="4" id="KW-1185">Reference proteome</keyword>
<keyword evidence="2" id="KW-0812">Transmembrane</keyword>
<accession>A0A1C3PFW3</accession>
<gene>
    <name evidence="3" type="ORF">FDG2_5729</name>
</gene>
<protein>
    <submittedName>
        <fullName evidence="3">Uncharacterized protein</fullName>
    </submittedName>
</protein>
<sequence>MVGLRGGPDLGDIDGDDGSPGFLASHRRGWVGPLVVAALVSLVAIGLYVLLSGGEDAPPAAQEKPVTPISPTSPAVGSATPATSNPDAATGLALVDGTYRCYRADGADLRLLAALPNKFVVARASGSYLWDDQQGTYSITKNSLSTDTVIFTDIQFTGGPLKDVKALFVDRVRDGDAGKDAGFLTFKDGSNRWCAIN</sequence>